<keyword evidence="1" id="KW-0349">Heme</keyword>
<sequence>MEEPEVHTDLEPIAFLLGRWEGAGVGGYPTIESFNFGQEVEFGHNGKPFLTYVSRTWLLDDAGNRVRPLATESGYWRPQPGRQVEVVLAHPTGIVEIYIGEVVFHKIELRTDVVARTGSAKEYTAGHRLYGLVNGNLMWAYEMAAVGHPLTDHMSAELKKVA</sequence>
<dbReference type="Proteomes" id="UP000295157">
    <property type="component" value="Unassembled WGS sequence"/>
</dbReference>
<dbReference type="GO" id="GO:0046872">
    <property type="term" value="F:metal ion binding"/>
    <property type="evidence" value="ECO:0007669"/>
    <property type="project" value="UniProtKB-KW"/>
</dbReference>
<keyword evidence="1" id="KW-0413">Isomerase</keyword>
<dbReference type="InterPro" id="IPR022939">
    <property type="entry name" value="Nb(III)_bact/plant"/>
</dbReference>
<evidence type="ECO:0000259" key="2">
    <source>
        <dbReference type="Pfam" id="PF08768"/>
    </source>
</evidence>
<gene>
    <name evidence="3" type="ORF">E1267_37130</name>
</gene>
<dbReference type="EMBL" id="SMJZ01000218">
    <property type="protein sequence ID" value="TDB99582.1"/>
    <property type="molecule type" value="Genomic_DNA"/>
</dbReference>
<proteinExistence type="inferred from homology"/>
<evidence type="ECO:0000313" key="3">
    <source>
        <dbReference type="EMBL" id="TDB99582.1"/>
    </source>
</evidence>
<dbReference type="InterPro" id="IPR014878">
    <property type="entry name" value="THAP4-like_heme-bd"/>
</dbReference>
<keyword evidence="1" id="KW-0479">Metal-binding</keyword>
<dbReference type="GO" id="GO:0020037">
    <property type="term" value="F:heme binding"/>
    <property type="evidence" value="ECO:0007669"/>
    <property type="project" value="UniProtKB-UniRule"/>
</dbReference>
<name>A0A4R4MY46_9ACTN</name>
<dbReference type="SUPFAM" id="SSF50814">
    <property type="entry name" value="Lipocalins"/>
    <property type="match status" value="1"/>
</dbReference>
<dbReference type="Gene3D" id="2.40.128.20">
    <property type="match status" value="1"/>
</dbReference>
<comment type="pathway">
    <text evidence="1">Nitrogen metabolism.</text>
</comment>
<dbReference type="InterPro" id="IPR045165">
    <property type="entry name" value="Nitrobindin"/>
</dbReference>
<comment type="similarity">
    <text evidence="1">Belongs to the nitrobindin family.</text>
</comment>
<keyword evidence="1" id="KW-0408">Iron</keyword>
<comment type="caution">
    <text evidence="3">The sequence shown here is derived from an EMBL/GenBank/DDBJ whole genome shotgun (WGS) entry which is preliminary data.</text>
</comment>
<reference evidence="3 4" key="1">
    <citation type="submission" date="2019-02" db="EMBL/GenBank/DDBJ databases">
        <title>Draft genome sequences of novel Actinobacteria.</title>
        <authorList>
            <person name="Sahin N."/>
            <person name="Ay H."/>
            <person name="Saygin H."/>
        </authorList>
    </citation>
    <scope>NUCLEOTIDE SEQUENCE [LARGE SCALE GENOMIC DNA]</scope>
    <source>
        <strain evidence="3 4">KC201</strain>
    </source>
</reference>
<comment type="catalytic activity">
    <reaction evidence="1">
        <text>peroxynitrite = nitrate</text>
        <dbReference type="Rhea" id="RHEA:63116"/>
        <dbReference type="ChEBI" id="CHEBI:17632"/>
        <dbReference type="ChEBI" id="CHEBI:25941"/>
    </reaction>
</comment>
<dbReference type="Pfam" id="PF08768">
    <property type="entry name" value="THAP4_heme-bd"/>
    <property type="match status" value="1"/>
</dbReference>
<comment type="function">
    <text evidence="1">Heme-binding protein able to scavenge peroxynitrite and to protect free L-tyrosine against peroxynitrite-mediated nitration, by acting as a peroxynitrite isomerase that converts peroxynitrite to nitrate. Therefore, this protein likely plays a role in peroxynitrite sensing and in the detoxification of reactive nitrogen and oxygen species (RNS and ROS, respectively). Is able to bind nitric oxide (NO) in vitro, but may act as a sensor of peroxynitrite levels in vivo.</text>
</comment>
<dbReference type="RefSeq" id="WP_132339874.1">
    <property type="nucleotide sequence ID" value="NZ_SMJZ01000218.1"/>
</dbReference>
<accession>A0A4R4MY46</accession>
<feature type="binding site" description="axial binding residue" evidence="1">
    <location>
        <position position="153"/>
    </location>
    <ligand>
        <name>heme b</name>
        <dbReference type="ChEBI" id="CHEBI:60344"/>
    </ligand>
    <ligandPart>
        <name>Fe</name>
        <dbReference type="ChEBI" id="CHEBI:18248"/>
    </ligandPart>
</feature>
<feature type="domain" description="THAP4-like heme-binding" evidence="2">
    <location>
        <begin position="9"/>
        <end position="160"/>
    </location>
</feature>
<feature type="short sequence motif" description="GXWXGXG" evidence="1">
    <location>
        <begin position="18"/>
        <end position="24"/>
    </location>
</feature>
<dbReference type="OrthoDB" id="4804006at2"/>
<dbReference type="GO" id="GO:0062213">
    <property type="term" value="F:peroxynitrite isomerase activity"/>
    <property type="evidence" value="ECO:0007669"/>
    <property type="project" value="UniProtKB-UniRule"/>
</dbReference>
<dbReference type="CDD" id="cd07828">
    <property type="entry name" value="lipocalin_heme-bd-THAP4-like"/>
    <property type="match status" value="1"/>
</dbReference>
<comment type="cofactor">
    <cofactor evidence="1">
        <name>heme b</name>
        <dbReference type="ChEBI" id="CHEBI:60344"/>
    </cofactor>
    <text evidence="1">Binds 1 heme b group per subunit, that coordinates a highly solvent-exposed Fe(III) atom.</text>
</comment>
<protein>
    <recommendedName>
        <fullName evidence="1">Peroxynitrite isomerase</fullName>
        <ecNumber evidence="1">5.99.-.-</ecNumber>
    </recommendedName>
    <alternativeName>
        <fullName evidence="1">Ferric nitrobindin</fullName>
        <shortName evidence="1">Nb(III)</shortName>
    </alternativeName>
</protein>
<comment type="domain">
    <text evidence="1">Forms a 10-stranded antiparallel beta-barrel structure able to accommodate a hydrophobic ligand in its interior. In fact, this fold hosts the heme group, which is located in a wide surface cleft.</text>
</comment>
<dbReference type="EC" id="5.99.-.-" evidence="1"/>
<evidence type="ECO:0000313" key="4">
    <source>
        <dbReference type="Proteomes" id="UP000295157"/>
    </source>
</evidence>
<dbReference type="AlphaFoldDB" id="A0A4R4MY46"/>
<organism evidence="3 4">
    <name type="scientific">Nonomuraea longispora</name>
    <dbReference type="NCBI Taxonomy" id="1848320"/>
    <lineage>
        <taxon>Bacteria</taxon>
        <taxon>Bacillati</taxon>
        <taxon>Actinomycetota</taxon>
        <taxon>Actinomycetes</taxon>
        <taxon>Streptosporangiales</taxon>
        <taxon>Streptosporangiaceae</taxon>
        <taxon>Nonomuraea</taxon>
    </lineage>
</organism>
<dbReference type="PANTHER" id="PTHR15854:SF4">
    <property type="entry name" value="PEROXYNITRITE ISOMERASE THAP4"/>
    <property type="match status" value="1"/>
</dbReference>
<keyword evidence="4" id="KW-1185">Reference proteome</keyword>
<feature type="binding site" evidence="1">
    <location>
        <position position="121"/>
    </location>
    <ligand>
        <name>heme b</name>
        <dbReference type="ChEBI" id="CHEBI:60344"/>
    </ligand>
</feature>
<dbReference type="HAMAP" id="MF_01297">
    <property type="entry name" value="nitrobindin"/>
    <property type="match status" value="1"/>
</dbReference>
<dbReference type="InterPro" id="IPR012674">
    <property type="entry name" value="Calycin"/>
</dbReference>
<dbReference type="PANTHER" id="PTHR15854">
    <property type="entry name" value="THAP4 PROTEIN"/>
    <property type="match status" value="1"/>
</dbReference>
<feature type="binding site" evidence="1">
    <location>
        <position position="30"/>
    </location>
    <ligand>
        <name>heme b</name>
        <dbReference type="ChEBI" id="CHEBI:60344"/>
    </ligand>
</feature>
<evidence type="ECO:0000256" key="1">
    <source>
        <dbReference type="HAMAP-Rule" id="MF_01297"/>
    </source>
</evidence>